<dbReference type="InterPro" id="IPR036291">
    <property type="entry name" value="NAD(P)-bd_dom_sf"/>
</dbReference>
<evidence type="ECO:0000259" key="2">
    <source>
        <dbReference type="SMART" id="SM00829"/>
    </source>
</evidence>
<keyword evidence="1" id="KW-0521">NADP</keyword>
<accession>A0A5C6A0Z2</accession>
<dbReference type="InterPro" id="IPR020843">
    <property type="entry name" value="ER"/>
</dbReference>
<dbReference type="Gene3D" id="3.90.180.10">
    <property type="entry name" value="Medium-chain alcohol dehydrogenases, catalytic domain"/>
    <property type="match status" value="1"/>
</dbReference>
<dbReference type="InterPro" id="IPR013149">
    <property type="entry name" value="ADH-like_C"/>
</dbReference>
<dbReference type="SMART" id="SM00829">
    <property type="entry name" value="PKS_ER"/>
    <property type="match status" value="1"/>
</dbReference>
<gene>
    <name evidence="3" type="primary">qorA_1</name>
    <name evidence="3" type="ORF">Pla100_40200</name>
</gene>
<feature type="domain" description="Enoyl reductase (ER)" evidence="2">
    <location>
        <begin position="81"/>
        <end position="399"/>
    </location>
</feature>
<reference evidence="3 4" key="1">
    <citation type="submission" date="2019-02" db="EMBL/GenBank/DDBJ databases">
        <title>Deep-cultivation of Planctomycetes and their phenomic and genomic characterization uncovers novel biology.</title>
        <authorList>
            <person name="Wiegand S."/>
            <person name="Jogler M."/>
            <person name="Boedeker C."/>
            <person name="Pinto D."/>
            <person name="Vollmers J."/>
            <person name="Rivas-Marin E."/>
            <person name="Kohn T."/>
            <person name="Peeters S.H."/>
            <person name="Heuer A."/>
            <person name="Rast P."/>
            <person name="Oberbeckmann S."/>
            <person name="Bunk B."/>
            <person name="Jeske O."/>
            <person name="Meyerdierks A."/>
            <person name="Storesund J.E."/>
            <person name="Kallscheuer N."/>
            <person name="Luecker S."/>
            <person name="Lage O.M."/>
            <person name="Pohl T."/>
            <person name="Merkel B.J."/>
            <person name="Hornburger P."/>
            <person name="Mueller R.-W."/>
            <person name="Bruemmer F."/>
            <person name="Labrenz M."/>
            <person name="Spormann A.M."/>
            <person name="Op Den Camp H."/>
            <person name="Overmann J."/>
            <person name="Amann R."/>
            <person name="Jetten M.S.M."/>
            <person name="Mascher T."/>
            <person name="Medema M.H."/>
            <person name="Devos D.P."/>
            <person name="Kaster A.-K."/>
            <person name="Ovreas L."/>
            <person name="Rohde M."/>
            <person name="Galperin M.Y."/>
            <person name="Jogler C."/>
        </authorList>
    </citation>
    <scope>NUCLEOTIDE SEQUENCE [LARGE SCALE GENOMIC DNA]</scope>
    <source>
        <strain evidence="3 4">Pla100</strain>
    </source>
</reference>
<dbReference type="SUPFAM" id="SSF50129">
    <property type="entry name" value="GroES-like"/>
    <property type="match status" value="1"/>
</dbReference>
<dbReference type="Gene3D" id="3.40.50.720">
    <property type="entry name" value="NAD(P)-binding Rossmann-like Domain"/>
    <property type="match status" value="1"/>
</dbReference>
<evidence type="ECO:0000256" key="1">
    <source>
        <dbReference type="ARBA" id="ARBA00022857"/>
    </source>
</evidence>
<dbReference type="InterPro" id="IPR011032">
    <property type="entry name" value="GroES-like_sf"/>
</dbReference>
<dbReference type="EMBL" id="SJPM01000009">
    <property type="protein sequence ID" value="TWT93502.1"/>
    <property type="molecule type" value="Genomic_DNA"/>
</dbReference>
<protein>
    <submittedName>
        <fullName evidence="3">Quinone oxidoreductase 1</fullName>
        <ecNumber evidence="3">1.6.5.5</ecNumber>
    </submittedName>
</protein>
<dbReference type="PANTHER" id="PTHR44154">
    <property type="entry name" value="QUINONE OXIDOREDUCTASE"/>
    <property type="match status" value="1"/>
</dbReference>
<dbReference type="SUPFAM" id="SSF51735">
    <property type="entry name" value="NAD(P)-binding Rossmann-fold domains"/>
    <property type="match status" value="1"/>
</dbReference>
<organism evidence="3 4">
    <name type="scientific">Neorhodopirellula pilleata</name>
    <dbReference type="NCBI Taxonomy" id="2714738"/>
    <lineage>
        <taxon>Bacteria</taxon>
        <taxon>Pseudomonadati</taxon>
        <taxon>Planctomycetota</taxon>
        <taxon>Planctomycetia</taxon>
        <taxon>Pirellulales</taxon>
        <taxon>Pirellulaceae</taxon>
        <taxon>Neorhodopirellula</taxon>
    </lineage>
</organism>
<sequence length="403" mass="43329">MPHPSLALFEVALLPVALVYRNPKRKRGMSQYQLSLAYAAGYEKSATSKLRFALVYWRLNRFTVSSPTRLPMKAAFIPQPGPADQIQIGELAIPEPGPDQVRIRVHAASVNPIDTYVRSGVVAMDLPSPFIIGCDAAGIVDAVGANVKRLAVGDRVWTTNQGLLGRQGTFAEQIAVDDKWVFSLPDSVSFEDAAACALVGVTAHLGLFREAQLQPGETILVIGGSGGVGSMVVQMAVAAGARVIATAGSDAKAGLLKELGADEVILYKSESIGERTKQLAPGGVNVFWETRREPDFAMAVDVMAPRGRMVLMAGRDATPMFPVGPFYVKECSVHGFVMFKATPIEMRTAAEDLSRWMADEKISANISARFPLEDASQAHVLQESATLDDSDRLSGKIVINMPM</sequence>
<proteinExistence type="predicted"/>
<evidence type="ECO:0000313" key="4">
    <source>
        <dbReference type="Proteomes" id="UP000316213"/>
    </source>
</evidence>
<evidence type="ECO:0000313" key="3">
    <source>
        <dbReference type="EMBL" id="TWT93502.1"/>
    </source>
</evidence>
<keyword evidence="3" id="KW-0560">Oxidoreductase</keyword>
<dbReference type="CDD" id="cd08253">
    <property type="entry name" value="zeta_crystallin"/>
    <property type="match status" value="1"/>
</dbReference>
<dbReference type="Pfam" id="PF00107">
    <property type="entry name" value="ADH_zinc_N"/>
    <property type="match status" value="1"/>
</dbReference>
<dbReference type="EC" id="1.6.5.5" evidence="3"/>
<dbReference type="PANTHER" id="PTHR44154:SF1">
    <property type="entry name" value="QUINONE OXIDOREDUCTASE"/>
    <property type="match status" value="1"/>
</dbReference>
<dbReference type="Pfam" id="PF08240">
    <property type="entry name" value="ADH_N"/>
    <property type="match status" value="1"/>
</dbReference>
<dbReference type="GO" id="GO:0003960">
    <property type="term" value="F:quinone reductase (NADPH) activity"/>
    <property type="evidence" value="ECO:0007669"/>
    <property type="project" value="UniProtKB-EC"/>
</dbReference>
<name>A0A5C6A0Z2_9BACT</name>
<comment type="caution">
    <text evidence="3">The sequence shown here is derived from an EMBL/GenBank/DDBJ whole genome shotgun (WGS) entry which is preliminary data.</text>
</comment>
<dbReference type="Proteomes" id="UP000316213">
    <property type="component" value="Unassembled WGS sequence"/>
</dbReference>
<dbReference type="AlphaFoldDB" id="A0A5C6A0Z2"/>
<keyword evidence="4" id="KW-1185">Reference proteome</keyword>
<dbReference type="InterPro" id="IPR051603">
    <property type="entry name" value="Zinc-ADH_QOR/CCCR"/>
</dbReference>
<dbReference type="InterPro" id="IPR013154">
    <property type="entry name" value="ADH-like_N"/>
</dbReference>